<comment type="subcellular location">
    <subcellularLocation>
        <location evidence="1">Cell membrane</location>
        <topology evidence="1">Multi-pass membrane protein</topology>
    </subcellularLocation>
</comment>
<keyword evidence="3" id="KW-1003">Cell membrane</keyword>
<dbReference type="EMBL" id="PGVA01000083">
    <property type="protein sequence ID" value="PLR79643.1"/>
    <property type="molecule type" value="Genomic_DNA"/>
</dbReference>
<evidence type="ECO:0000256" key="6">
    <source>
        <dbReference type="ARBA" id="ARBA00023136"/>
    </source>
</evidence>
<dbReference type="EMBL" id="PGVD01000058">
    <property type="protein sequence ID" value="PLR92074.1"/>
    <property type="molecule type" value="Genomic_DNA"/>
</dbReference>
<dbReference type="GO" id="GO:0005886">
    <property type="term" value="C:plasma membrane"/>
    <property type="evidence" value="ECO:0007669"/>
    <property type="project" value="UniProtKB-SubCell"/>
</dbReference>
<evidence type="ECO:0000256" key="5">
    <source>
        <dbReference type="ARBA" id="ARBA00022989"/>
    </source>
</evidence>
<protein>
    <submittedName>
        <fullName evidence="9">Capsular biosynthesis protein</fullName>
    </submittedName>
</protein>
<evidence type="ECO:0000313" key="10">
    <source>
        <dbReference type="EMBL" id="PLR92074.1"/>
    </source>
</evidence>
<feature type="domain" description="Polysaccharide chain length determinant N-terminal" evidence="8">
    <location>
        <begin position="11"/>
        <end position="85"/>
    </location>
</feature>
<evidence type="ECO:0000256" key="2">
    <source>
        <dbReference type="ARBA" id="ARBA00006683"/>
    </source>
</evidence>
<keyword evidence="12" id="KW-1185">Reference proteome</keyword>
<evidence type="ECO:0000256" key="7">
    <source>
        <dbReference type="SAM" id="Phobius"/>
    </source>
</evidence>
<reference evidence="10 12" key="2">
    <citation type="submission" date="2017-12" db="EMBL/GenBank/DDBJ databases">
        <title>Comparative Functional Genomics of Dry Heat Resistant strains isolated from the Viking Spacecraft.</title>
        <authorList>
            <person name="Seuylemezian A."/>
            <person name="Cooper K."/>
            <person name="Vaishampayan P."/>
        </authorList>
    </citation>
    <scope>NUCLEOTIDE SEQUENCE [LARGE SCALE GENOMIC DNA]</scope>
    <source>
        <strain evidence="10 12">ATCC 29669</strain>
    </source>
</reference>
<dbReference type="OrthoDB" id="2365115at2"/>
<evidence type="ECO:0000313" key="12">
    <source>
        <dbReference type="Proteomes" id="UP000235114"/>
    </source>
</evidence>
<evidence type="ECO:0000256" key="3">
    <source>
        <dbReference type="ARBA" id="ARBA00022475"/>
    </source>
</evidence>
<keyword evidence="6 7" id="KW-0472">Membrane</keyword>
<organism evidence="9 11">
    <name type="scientific">Bacillus canaveralius</name>
    <dbReference type="NCBI Taxonomy" id="1403243"/>
    <lineage>
        <taxon>Bacteria</taxon>
        <taxon>Bacillati</taxon>
        <taxon>Bacillota</taxon>
        <taxon>Bacilli</taxon>
        <taxon>Bacillales</taxon>
        <taxon>Bacillaceae</taxon>
        <taxon>Bacillus</taxon>
    </lineage>
</organism>
<dbReference type="InterPro" id="IPR050445">
    <property type="entry name" value="Bact_polysacc_biosynth/exp"/>
</dbReference>
<dbReference type="InterPro" id="IPR003856">
    <property type="entry name" value="LPS_length_determ_N"/>
</dbReference>
<sequence length="238" mass="26823">MNNINEKPAKDINLKELFNVIKKRFWVILVFTILSTSVGIIYSNLNTTYLYQSSTRIIIGADAEYMKTLQVIIRDSTVLEKVIKELDLEKSPGELAGQISVQSIEGSQVVSINVVDSDAYLAADIANTTAKVFKEEIPKIVNFNDVKYLSDAKVNPYPINENKNKTIIIAFLFGLIAGIGLTFFLESLDGTIKSERDIEDFLGLQVLGRVPRMNRKNTKKRSHHQLVHKYRGETIVSK</sequence>
<comment type="caution">
    <text evidence="9">The sequence shown here is derived from an EMBL/GenBank/DDBJ whole genome shotgun (WGS) entry which is preliminary data.</text>
</comment>
<proteinExistence type="inferred from homology"/>
<feature type="transmembrane region" description="Helical" evidence="7">
    <location>
        <begin position="166"/>
        <end position="185"/>
    </location>
</feature>
<evidence type="ECO:0000313" key="11">
    <source>
        <dbReference type="Proteomes" id="UP000234951"/>
    </source>
</evidence>
<keyword evidence="4 7" id="KW-0812">Transmembrane</keyword>
<reference evidence="9 11" key="1">
    <citation type="submission" date="2017-11" db="EMBL/GenBank/DDBJ databases">
        <title>Comparitive Functional Genomics of Dry Heat Resistant strains isolated from the Viking Spacecraft.</title>
        <authorList>
            <person name="Seuylemezian A."/>
            <person name="Cooper K."/>
            <person name="Vaishampayan P."/>
        </authorList>
    </citation>
    <scope>NUCLEOTIDE SEQUENCE [LARGE SCALE GENOMIC DNA]</scope>
    <source>
        <strain evidence="9 11">M4.6</strain>
    </source>
</reference>
<feature type="transmembrane region" description="Helical" evidence="7">
    <location>
        <begin position="25"/>
        <end position="45"/>
    </location>
</feature>
<dbReference type="AlphaFoldDB" id="A0A2N5GFY3"/>
<dbReference type="Pfam" id="PF02706">
    <property type="entry name" value="Wzz"/>
    <property type="match status" value="1"/>
</dbReference>
<evidence type="ECO:0000313" key="9">
    <source>
        <dbReference type="EMBL" id="PLR79643.1"/>
    </source>
</evidence>
<evidence type="ECO:0000256" key="4">
    <source>
        <dbReference type="ARBA" id="ARBA00022692"/>
    </source>
</evidence>
<dbReference type="Proteomes" id="UP000234951">
    <property type="component" value="Unassembled WGS sequence"/>
</dbReference>
<evidence type="ECO:0000256" key="1">
    <source>
        <dbReference type="ARBA" id="ARBA00004651"/>
    </source>
</evidence>
<evidence type="ECO:0000259" key="8">
    <source>
        <dbReference type="Pfam" id="PF02706"/>
    </source>
</evidence>
<gene>
    <name evidence="9" type="ORF">CU635_22120</name>
    <name evidence="10" type="ORF">CVD25_18785</name>
</gene>
<dbReference type="Proteomes" id="UP000235114">
    <property type="component" value="Unassembled WGS sequence"/>
</dbReference>
<comment type="similarity">
    <text evidence="2">Belongs to the CpsC/CapA family.</text>
</comment>
<dbReference type="GO" id="GO:0004713">
    <property type="term" value="F:protein tyrosine kinase activity"/>
    <property type="evidence" value="ECO:0007669"/>
    <property type="project" value="TreeGrafter"/>
</dbReference>
<keyword evidence="5 7" id="KW-1133">Transmembrane helix</keyword>
<name>A0A2N5GFY3_9BACI</name>
<accession>A0A2N5GFY3</accession>
<dbReference type="PANTHER" id="PTHR32309">
    <property type="entry name" value="TYROSINE-PROTEIN KINASE"/>
    <property type="match status" value="1"/>
</dbReference>
<dbReference type="PANTHER" id="PTHR32309:SF13">
    <property type="entry name" value="FERRIC ENTEROBACTIN TRANSPORT PROTEIN FEPE"/>
    <property type="match status" value="1"/>
</dbReference>